<dbReference type="InterPro" id="IPR022687">
    <property type="entry name" value="HTH_DTXR"/>
</dbReference>
<dbReference type="Pfam" id="PF02742">
    <property type="entry name" value="Fe_dep_repr_C"/>
    <property type="match status" value="1"/>
</dbReference>
<dbReference type="Pfam" id="PF04023">
    <property type="entry name" value="FeoA"/>
    <property type="match status" value="1"/>
</dbReference>
<sequence>MTRIVDTMADDSNRRSSSIEDYVRAIYGLAERGEPVTNTSLAGRLEVSPSSASGMVTKLSQQGLVAHVPYRGIELTPDGRLLARSVLRRHRLIESYLVSELGYTWDEVHSEADQLEHVVSDLLVERIAAKLGNPVRDPHGDPIPAVDGSIEELSTRLLDELPAGAIGEIVRVWDTDPDLLRYLAEHAIALGERIEVVERQPFGGPIVVRIGAAQEATTHALGKEIAQALSVAVR</sequence>
<dbReference type="GO" id="GO:0046983">
    <property type="term" value="F:protein dimerization activity"/>
    <property type="evidence" value="ECO:0007669"/>
    <property type="project" value="InterPro"/>
</dbReference>
<dbReference type="AlphaFoldDB" id="A0A1G6QHT5"/>
<evidence type="ECO:0000256" key="3">
    <source>
        <dbReference type="ARBA" id="ARBA00011738"/>
    </source>
</evidence>
<evidence type="ECO:0000256" key="12">
    <source>
        <dbReference type="ARBA" id="ARBA00032593"/>
    </source>
</evidence>
<evidence type="ECO:0000256" key="5">
    <source>
        <dbReference type="ARBA" id="ARBA00022491"/>
    </source>
</evidence>
<evidence type="ECO:0000256" key="11">
    <source>
        <dbReference type="ARBA" id="ARBA00023211"/>
    </source>
</evidence>
<dbReference type="Gene3D" id="1.10.10.10">
    <property type="entry name" value="Winged helix-like DNA-binding domain superfamily/Winged helix DNA-binding domain"/>
    <property type="match status" value="1"/>
</dbReference>
<dbReference type="Pfam" id="PF01325">
    <property type="entry name" value="Fe_dep_repress"/>
    <property type="match status" value="1"/>
</dbReference>
<accession>A0A1G6QHT5</accession>
<keyword evidence="10" id="KW-0804">Transcription</keyword>
<dbReference type="InterPro" id="IPR050536">
    <property type="entry name" value="DtxR_MntR_Metal-Reg"/>
</dbReference>
<evidence type="ECO:0000256" key="10">
    <source>
        <dbReference type="ARBA" id="ARBA00023163"/>
    </source>
</evidence>
<dbReference type="PROSITE" id="PS50944">
    <property type="entry name" value="HTH_DTXR"/>
    <property type="match status" value="1"/>
</dbReference>
<dbReference type="InterPro" id="IPR038157">
    <property type="entry name" value="FeoA_core_dom"/>
</dbReference>
<dbReference type="STRING" id="530584.SAMN05421630_104411"/>
<dbReference type="SUPFAM" id="SSF47979">
    <property type="entry name" value="Iron-dependent repressor protein, dimerization domain"/>
    <property type="match status" value="1"/>
</dbReference>
<dbReference type="SMART" id="SM00529">
    <property type="entry name" value="HTH_DTXR"/>
    <property type="match status" value="1"/>
</dbReference>
<keyword evidence="11" id="KW-0464">Manganese</keyword>
<evidence type="ECO:0000256" key="1">
    <source>
        <dbReference type="ARBA" id="ARBA00004496"/>
    </source>
</evidence>
<evidence type="ECO:0000256" key="8">
    <source>
        <dbReference type="ARBA" id="ARBA00023125"/>
    </source>
</evidence>
<dbReference type="EMBL" id="FMZE01000004">
    <property type="protein sequence ID" value="SDC91276.1"/>
    <property type="molecule type" value="Genomic_DNA"/>
</dbReference>
<protein>
    <recommendedName>
        <fullName evidence="12">Manganese transport regulator</fullName>
    </recommendedName>
</protein>
<dbReference type="PANTHER" id="PTHR33238">
    <property type="entry name" value="IRON (METAL) DEPENDENT REPRESSOR, DTXR FAMILY"/>
    <property type="match status" value="1"/>
</dbReference>
<dbReference type="GO" id="GO:0003677">
    <property type="term" value="F:DNA binding"/>
    <property type="evidence" value="ECO:0007669"/>
    <property type="project" value="UniProtKB-KW"/>
</dbReference>
<dbReference type="InterPro" id="IPR022689">
    <property type="entry name" value="Iron_dep_repressor"/>
</dbReference>
<dbReference type="SUPFAM" id="SSF50037">
    <property type="entry name" value="C-terminal domain of transcriptional repressors"/>
    <property type="match status" value="1"/>
</dbReference>
<evidence type="ECO:0000313" key="14">
    <source>
        <dbReference type="Proteomes" id="UP000199494"/>
    </source>
</evidence>
<keyword evidence="6" id="KW-0408">Iron</keyword>
<evidence type="ECO:0000256" key="7">
    <source>
        <dbReference type="ARBA" id="ARBA00023015"/>
    </source>
</evidence>
<dbReference type="Proteomes" id="UP000199494">
    <property type="component" value="Unassembled WGS sequence"/>
</dbReference>
<comment type="similarity">
    <text evidence="2">Belongs to the DtxR/MntR family.</text>
</comment>
<evidence type="ECO:0000256" key="4">
    <source>
        <dbReference type="ARBA" id="ARBA00022490"/>
    </source>
</evidence>
<gene>
    <name evidence="13" type="ORF">SAMN05421630_104411</name>
</gene>
<dbReference type="PANTHER" id="PTHR33238:SF11">
    <property type="entry name" value="TRANSCRIPTIONAL REGULATOR MNTR"/>
    <property type="match status" value="1"/>
</dbReference>
<dbReference type="InterPro" id="IPR036388">
    <property type="entry name" value="WH-like_DNA-bd_sf"/>
</dbReference>
<keyword evidence="14" id="KW-1185">Reference proteome</keyword>
<reference evidence="13 14" key="1">
    <citation type="submission" date="2016-10" db="EMBL/GenBank/DDBJ databases">
        <authorList>
            <person name="de Groot N.N."/>
        </authorList>
    </citation>
    <scope>NUCLEOTIDE SEQUENCE [LARGE SCALE GENOMIC DNA]</scope>
    <source>
        <strain evidence="13 14">CGMCC 4.5506</strain>
    </source>
</reference>
<dbReference type="InterPro" id="IPR036390">
    <property type="entry name" value="WH_DNA-bd_sf"/>
</dbReference>
<dbReference type="GO" id="GO:0046914">
    <property type="term" value="F:transition metal ion binding"/>
    <property type="evidence" value="ECO:0007669"/>
    <property type="project" value="InterPro"/>
</dbReference>
<organism evidence="13 14">
    <name type="scientific">Prauserella marina</name>
    <dbReference type="NCBI Taxonomy" id="530584"/>
    <lineage>
        <taxon>Bacteria</taxon>
        <taxon>Bacillati</taxon>
        <taxon>Actinomycetota</taxon>
        <taxon>Actinomycetes</taxon>
        <taxon>Pseudonocardiales</taxon>
        <taxon>Pseudonocardiaceae</taxon>
        <taxon>Prauserella</taxon>
    </lineage>
</organism>
<evidence type="ECO:0000256" key="6">
    <source>
        <dbReference type="ARBA" id="ARBA00023004"/>
    </source>
</evidence>
<dbReference type="FunFam" id="1.10.60.10:FF:000004">
    <property type="entry name" value="DtxR family transcriptional regulator"/>
    <property type="match status" value="1"/>
</dbReference>
<proteinExistence type="inferred from homology"/>
<dbReference type="InterPro" id="IPR007167">
    <property type="entry name" value="Fe-transptr_FeoA-like"/>
</dbReference>
<evidence type="ECO:0000313" key="13">
    <source>
        <dbReference type="EMBL" id="SDC91276.1"/>
    </source>
</evidence>
<dbReference type="Gene3D" id="2.30.30.90">
    <property type="match status" value="1"/>
</dbReference>
<dbReference type="InterPro" id="IPR036421">
    <property type="entry name" value="Fe_dep_repressor_sf"/>
</dbReference>
<comment type="subcellular location">
    <subcellularLocation>
        <location evidence="1">Cytoplasm</location>
    </subcellularLocation>
</comment>
<name>A0A1G6QHT5_9PSEU</name>
<comment type="subunit">
    <text evidence="3">Homodimer.</text>
</comment>
<keyword evidence="5" id="KW-0678">Repressor</keyword>
<keyword evidence="4" id="KW-0963">Cytoplasm</keyword>
<evidence type="ECO:0000256" key="9">
    <source>
        <dbReference type="ARBA" id="ARBA00023159"/>
    </source>
</evidence>
<keyword evidence="8" id="KW-0238">DNA-binding</keyword>
<dbReference type="SUPFAM" id="SSF46785">
    <property type="entry name" value="Winged helix' DNA-binding domain"/>
    <property type="match status" value="1"/>
</dbReference>
<evidence type="ECO:0000256" key="2">
    <source>
        <dbReference type="ARBA" id="ARBA00007871"/>
    </source>
</evidence>
<keyword evidence="7" id="KW-0805">Transcription regulation</keyword>
<dbReference type="InterPro" id="IPR008988">
    <property type="entry name" value="Transcriptional_repressor_C"/>
</dbReference>
<dbReference type="SMART" id="SM00899">
    <property type="entry name" value="FeoA"/>
    <property type="match status" value="1"/>
</dbReference>
<dbReference type="Gene3D" id="1.10.60.10">
    <property type="entry name" value="Iron dependent repressor, metal binding and dimerisation domain"/>
    <property type="match status" value="1"/>
</dbReference>
<dbReference type="GO" id="GO:0005737">
    <property type="term" value="C:cytoplasm"/>
    <property type="evidence" value="ECO:0007669"/>
    <property type="project" value="UniProtKB-SubCell"/>
</dbReference>
<keyword evidence="9" id="KW-0010">Activator</keyword>
<dbReference type="GO" id="GO:0003700">
    <property type="term" value="F:DNA-binding transcription factor activity"/>
    <property type="evidence" value="ECO:0007669"/>
    <property type="project" value="InterPro"/>
</dbReference>
<dbReference type="InterPro" id="IPR001367">
    <property type="entry name" value="Fe_dep_repressor"/>
</dbReference>